<evidence type="ECO:0000313" key="7">
    <source>
        <dbReference type="EMBL" id="CAG2247475.1"/>
    </source>
</evidence>
<feature type="domain" description="DAGKc" evidence="6">
    <location>
        <begin position="14"/>
        <end position="166"/>
    </location>
</feature>
<dbReference type="EMBL" id="CAJPWZ010002904">
    <property type="protein sequence ID" value="CAG2247475.1"/>
    <property type="molecule type" value="Genomic_DNA"/>
</dbReference>
<evidence type="ECO:0000256" key="2">
    <source>
        <dbReference type="PIRSR" id="PIRSR600101-2"/>
    </source>
</evidence>
<keyword evidence="5" id="KW-0812">Transmembrane</keyword>
<dbReference type="GO" id="GO:0005886">
    <property type="term" value="C:plasma membrane"/>
    <property type="evidence" value="ECO:0007669"/>
    <property type="project" value="TreeGrafter"/>
</dbReference>
<gene>
    <name evidence="7" type="ORF">MEDL_59381</name>
</gene>
<dbReference type="Pfam" id="PF00781">
    <property type="entry name" value="DAGK_cat"/>
    <property type="match status" value="1"/>
</dbReference>
<dbReference type="GO" id="GO:0016301">
    <property type="term" value="F:kinase activity"/>
    <property type="evidence" value="ECO:0007669"/>
    <property type="project" value="InterPro"/>
</dbReference>
<dbReference type="FunFam" id="1.10.246.130:FF:000001">
    <property type="entry name" value="Gamma-glutamyltransferase 5 isoform 1"/>
    <property type="match status" value="1"/>
</dbReference>
<dbReference type="PANTHER" id="PTHR11686:SF54">
    <property type="entry name" value="GLUTATHIONE HYDROLASE 7"/>
    <property type="match status" value="1"/>
</dbReference>
<name>A0A8S3UTV0_MYTED</name>
<dbReference type="InterPro" id="IPR017438">
    <property type="entry name" value="ATP-NAD_kinase_N"/>
</dbReference>
<dbReference type="SUPFAM" id="SSF111331">
    <property type="entry name" value="NAD kinase/diacylglycerol kinase-like"/>
    <property type="match status" value="1"/>
</dbReference>
<keyword evidence="7" id="KW-0378">Hydrolase</keyword>
<dbReference type="Gene3D" id="2.60.200.40">
    <property type="match status" value="1"/>
</dbReference>
<dbReference type="InterPro" id="IPR016064">
    <property type="entry name" value="NAD/diacylglycerol_kinase_sf"/>
</dbReference>
<proteinExistence type="predicted"/>
<dbReference type="GO" id="GO:0103068">
    <property type="term" value="F:leukotriene C4 gamma-glutamyl transferase activity"/>
    <property type="evidence" value="ECO:0007669"/>
    <property type="project" value="UniProtKB-EC"/>
</dbReference>
<accession>A0A8S3UTV0</accession>
<keyword evidence="7" id="KW-0808">Transferase</keyword>
<dbReference type="Proteomes" id="UP000683360">
    <property type="component" value="Unassembled WGS sequence"/>
</dbReference>
<dbReference type="Gene3D" id="1.10.246.130">
    <property type="match status" value="1"/>
</dbReference>
<evidence type="ECO:0000259" key="6">
    <source>
        <dbReference type="PROSITE" id="PS50146"/>
    </source>
</evidence>
<dbReference type="PANTHER" id="PTHR11686">
    <property type="entry name" value="GAMMA GLUTAMYL TRANSPEPTIDASE"/>
    <property type="match status" value="1"/>
</dbReference>
<feature type="region of interest" description="Disordered" evidence="4">
    <location>
        <begin position="1114"/>
        <end position="1141"/>
    </location>
</feature>
<keyword evidence="7" id="KW-0012">Acyltransferase</keyword>
<feature type="region of interest" description="Disordered" evidence="4">
    <location>
        <begin position="1165"/>
        <end position="1196"/>
    </location>
</feature>
<feature type="region of interest" description="Disordered" evidence="4">
    <location>
        <begin position="722"/>
        <end position="743"/>
    </location>
</feature>
<keyword evidence="8" id="KW-1185">Reference proteome</keyword>
<sequence length="1306" mass="144616">MQSEIKRNLSEVKERPKSVVIFLNPIGGSGNSESIFTKEVEPILKLASIKYELIVSATPDHAKELPASFDFSKYDVLVIMGGDGTLNDLVNGLLLKKQAERNIDVNDHHAALDQLDIPISFIPAGTGNGMANILYGCVDVVTSTLHLVKGGIKDYPVFGNFCENKLVAYSFMMAAYGLFADLIHSVDSQRWLKKLRYLVVPIWFFLFKGLRNFDAELTFEYTQKKKEDKQKSSNPEQALETETEHMTLMNVMALIDKIAFGVDDGLSDDESNKLEFGKEFGLMIYKPAGRFAMIKHFIQLGKAASKEFIDRCDFLSFKVVKALTIRIPKSESDMDLLINLDGQIYKLTKPEIYITLIPNAIKMVSSYSRNDKDDLISPDEGPVIGKGGHVIEARGSVDLQKSKGESSPLSHNKKGSASGKDLQTSHGLKVIVGVAIGFSVLVTIALILTIYLGHGQVGASGAVAADVPECSVMGLNILEQGGNAVDAAVSTMFCVGVVNAQSSGIGGGGFMMVHDHKTNAAKVYDFREVAPKAATKTMFGGGLSVAVPGELKGMEMAHKKYGKLPWSSVVKPAANLARNGYKVTMAMAKDFKTGKVKVSDFEGQLGNIYLTSDGQFVKEGTEIKNLKLADTLDIIAAKGSDAFYEGELVQSIVNAVTNEGGILTADDLKDYEVVVRDVVKTTYKGKRSERSSGQDVKVRCHRCCQDHIQSLEVNPHRSLMTSRPHTKFRGQSHRSLMTSRPHTKLRDQTLISVPAPGGGPVILSIMNILEGYHFKSGDKNQTKTVHRILEAFKFGFAQQQELADPKFESLALNATSKMLDKAMAKLIMNKTTEKTHADPSYYNGVVAMSPEKGTSHISVIDAQELMVSELRESNMILVDSACAECDSARTIPDIRSETVYKTKLKVNRKKTNEQHTTLVTAADSCKYFDVAQDVSLRCSLRRYKTSVTPRNKYIITNPSTAISDDEEETDNGVLYKLDDIDKVLNSVRKERTRIKTNPWISPRKSVHEEDLIDLVRDGANAQDYLNVCVLAEEAGKSYNSTESNLTAADNPRTPKRDIELNSPTIEELNERFVNIDYAIDFKYEENIDNILDDELAVKLAKRLSVNDLLEDYSEASSDISNSSMEISDNTSSTGSYSSEGSIENQLPVFTKISGRPDRMEKSIDAGYSSLSRDSRFPSTSDSDNAEHSGSDCEEESKITLVDSACAECDSARTIPDIRNSLQDKVSQLRAEKIIVKENIREAQEDDIIRLNETQRLRRHLPGYKKQERLENQSQRLQKSYSTVLSMQRRFAQRHNPFFIVPNTNFS</sequence>
<feature type="binding site" evidence="2">
    <location>
        <position position="527"/>
    </location>
    <ligand>
        <name>L-glutamate</name>
        <dbReference type="ChEBI" id="CHEBI:29985"/>
    </ligand>
</feature>
<keyword evidence="3" id="KW-0175">Coiled coil</keyword>
<dbReference type="EC" id="2.3.2.2" evidence="7"/>
<dbReference type="InterPro" id="IPR043138">
    <property type="entry name" value="GGT_lsub"/>
</dbReference>
<evidence type="ECO:0000313" key="8">
    <source>
        <dbReference type="Proteomes" id="UP000683360"/>
    </source>
</evidence>
<comment type="caution">
    <text evidence="7">The sequence shown here is derived from an EMBL/GenBank/DDBJ whole genome shotgun (WGS) entry which is preliminary data.</text>
</comment>
<dbReference type="GO" id="GO:0006751">
    <property type="term" value="P:glutathione catabolic process"/>
    <property type="evidence" value="ECO:0007669"/>
    <property type="project" value="InterPro"/>
</dbReference>
<dbReference type="GO" id="GO:0036374">
    <property type="term" value="F:glutathione hydrolase activity"/>
    <property type="evidence" value="ECO:0007669"/>
    <property type="project" value="UniProtKB-EC"/>
</dbReference>
<dbReference type="Gene3D" id="3.40.50.10330">
    <property type="entry name" value="Probable inorganic polyphosphate/atp-NAD kinase, domain 1"/>
    <property type="match status" value="1"/>
</dbReference>
<keyword evidence="5" id="KW-0472">Membrane</keyword>
<evidence type="ECO:0000256" key="1">
    <source>
        <dbReference type="PIRSR" id="PIRSR600101-1"/>
    </source>
</evidence>
<dbReference type="InterPro" id="IPR000101">
    <property type="entry name" value="GGT_peptidase"/>
</dbReference>
<dbReference type="SUPFAM" id="SSF56235">
    <property type="entry name" value="N-terminal nucleophile aminohydrolases (Ntn hydrolases)"/>
    <property type="match status" value="2"/>
</dbReference>
<feature type="region of interest" description="Disordered" evidence="4">
    <location>
        <begin position="399"/>
        <end position="421"/>
    </location>
</feature>
<dbReference type="Pfam" id="PF01019">
    <property type="entry name" value="G_glu_transpept"/>
    <property type="match status" value="2"/>
</dbReference>
<feature type="active site" description="Nucleophile" evidence="1">
    <location>
        <position position="854"/>
    </location>
</feature>
<feature type="compositionally biased region" description="Polar residues" evidence="4">
    <location>
        <begin position="1168"/>
        <end position="1182"/>
    </location>
</feature>
<feature type="coiled-coil region" evidence="3">
    <location>
        <begin position="1218"/>
        <end position="1245"/>
    </location>
</feature>
<evidence type="ECO:0000256" key="3">
    <source>
        <dbReference type="SAM" id="Coils"/>
    </source>
</evidence>
<evidence type="ECO:0000256" key="5">
    <source>
        <dbReference type="SAM" id="Phobius"/>
    </source>
</evidence>
<dbReference type="PRINTS" id="PR01210">
    <property type="entry name" value="GGTRANSPTASE"/>
</dbReference>
<keyword evidence="5" id="KW-1133">Transmembrane helix</keyword>
<protein>
    <submittedName>
        <fullName evidence="7">Ggt</fullName>
        <ecNumber evidence="7">2.3.2.2</ecNumber>
        <ecNumber evidence="7">3.4.19.13</ecNumber>
    </submittedName>
</protein>
<dbReference type="InterPro" id="IPR029055">
    <property type="entry name" value="Ntn_hydrolases_N"/>
</dbReference>
<evidence type="ECO:0000256" key="4">
    <source>
        <dbReference type="SAM" id="MobiDB-lite"/>
    </source>
</evidence>
<reference evidence="7" key="1">
    <citation type="submission" date="2021-03" db="EMBL/GenBank/DDBJ databases">
        <authorList>
            <person name="Bekaert M."/>
        </authorList>
    </citation>
    <scope>NUCLEOTIDE SEQUENCE</scope>
</reference>
<feature type="transmembrane region" description="Helical" evidence="5">
    <location>
        <begin position="430"/>
        <end position="452"/>
    </location>
</feature>
<organism evidence="7 8">
    <name type="scientific">Mytilus edulis</name>
    <name type="common">Blue mussel</name>
    <dbReference type="NCBI Taxonomy" id="6550"/>
    <lineage>
        <taxon>Eukaryota</taxon>
        <taxon>Metazoa</taxon>
        <taxon>Spiralia</taxon>
        <taxon>Lophotrochozoa</taxon>
        <taxon>Mollusca</taxon>
        <taxon>Bivalvia</taxon>
        <taxon>Autobranchia</taxon>
        <taxon>Pteriomorphia</taxon>
        <taxon>Mytilida</taxon>
        <taxon>Mytiloidea</taxon>
        <taxon>Mytilidae</taxon>
        <taxon>Mytilinae</taxon>
        <taxon>Mytilus</taxon>
    </lineage>
</organism>
<dbReference type="InterPro" id="IPR001206">
    <property type="entry name" value="Diacylglycerol_kinase_cat_dom"/>
</dbReference>
<dbReference type="EC" id="3.4.19.13" evidence="7"/>
<dbReference type="PROSITE" id="PS50146">
    <property type="entry name" value="DAGK"/>
    <property type="match status" value="1"/>
</dbReference>
<dbReference type="OrthoDB" id="1081007at2759"/>